<protein>
    <submittedName>
        <fullName evidence="3">Tetratricopeptide repeat protein</fullName>
    </submittedName>
</protein>
<feature type="transmembrane region" description="Helical" evidence="2">
    <location>
        <begin position="6"/>
        <end position="24"/>
    </location>
</feature>
<keyword evidence="4" id="KW-1185">Reference proteome</keyword>
<keyword evidence="2" id="KW-0472">Membrane</keyword>
<comment type="caution">
    <text evidence="3">The sequence shown here is derived from an EMBL/GenBank/DDBJ whole genome shotgun (WGS) entry which is preliminary data.</text>
</comment>
<dbReference type="SUPFAM" id="SSF48452">
    <property type="entry name" value="TPR-like"/>
    <property type="match status" value="1"/>
</dbReference>
<dbReference type="Proteomes" id="UP000525652">
    <property type="component" value="Unassembled WGS sequence"/>
</dbReference>
<name>A0A7X1E461_9BACT</name>
<reference evidence="3 4" key="1">
    <citation type="submission" date="2020-07" db="EMBL/GenBank/DDBJ databases">
        <authorList>
            <person name="Feng X."/>
        </authorList>
    </citation>
    <scope>NUCLEOTIDE SEQUENCE [LARGE SCALE GENOMIC DNA]</scope>
    <source>
        <strain evidence="3 4">JCM14086</strain>
    </source>
</reference>
<gene>
    <name evidence="3" type="ORF">H5P30_07665</name>
</gene>
<evidence type="ECO:0000313" key="3">
    <source>
        <dbReference type="EMBL" id="MBC2601653.1"/>
    </source>
</evidence>
<dbReference type="EMBL" id="JACHVA010000064">
    <property type="protein sequence ID" value="MBC2601653.1"/>
    <property type="molecule type" value="Genomic_DNA"/>
</dbReference>
<dbReference type="InterPro" id="IPR011990">
    <property type="entry name" value="TPR-like_helical_dom_sf"/>
</dbReference>
<dbReference type="AlphaFoldDB" id="A0A7X1E461"/>
<feature type="region of interest" description="Disordered" evidence="1">
    <location>
        <begin position="235"/>
        <end position="265"/>
    </location>
</feature>
<sequence length="265" mass="30524">MSRIPPFIWFILISFLAGWATLPLRKEIQPPEQDLSELDGLGQSVIIGSLGGLRALAADFLWLQTNYYWQQENHGLTETTARAVTRLQPDYPFFWIEASRMIVYDMPVWRFSKDRTAPKTVEKRIRREQAERGLELLTEAAKFVPDSPAIPAEKARIYWTVLDDPDMAQEYYRVAYEKPPHPPLYARLRAVILIDLGRYQEAMRWLTQVLATMDPNSSPAQYSLMESYLYDLRMGQNPREESDDPIPRFSAPMAPPPVAKEGTDS</sequence>
<dbReference type="RefSeq" id="WP_185692375.1">
    <property type="nucleotide sequence ID" value="NZ_JACHVA010000064.1"/>
</dbReference>
<organism evidence="3 4">
    <name type="scientific">Puniceicoccus vermicola</name>
    <dbReference type="NCBI Taxonomy" id="388746"/>
    <lineage>
        <taxon>Bacteria</taxon>
        <taxon>Pseudomonadati</taxon>
        <taxon>Verrucomicrobiota</taxon>
        <taxon>Opitutia</taxon>
        <taxon>Puniceicoccales</taxon>
        <taxon>Puniceicoccaceae</taxon>
        <taxon>Puniceicoccus</taxon>
    </lineage>
</organism>
<evidence type="ECO:0000313" key="4">
    <source>
        <dbReference type="Proteomes" id="UP000525652"/>
    </source>
</evidence>
<proteinExistence type="predicted"/>
<evidence type="ECO:0000256" key="1">
    <source>
        <dbReference type="SAM" id="MobiDB-lite"/>
    </source>
</evidence>
<keyword evidence="2" id="KW-1133">Transmembrane helix</keyword>
<keyword evidence="2" id="KW-0812">Transmembrane</keyword>
<dbReference type="Gene3D" id="1.25.40.10">
    <property type="entry name" value="Tetratricopeptide repeat domain"/>
    <property type="match status" value="1"/>
</dbReference>
<evidence type="ECO:0000256" key="2">
    <source>
        <dbReference type="SAM" id="Phobius"/>
    </source>
</evidence>
<accession>A0A7X1E461</accession>